<name>A0AB34FY53_9HYPO</name>
<protein>
    <submittedName>
        <fullName evidence="1">tRNA-specific adenosine deaminase</fullName>
    </submittedName>
</protein>
<reference evidence="1" key="1">
    <citation type="submission" date="2023-01" db="EMBL/GenBank/DDBJ databases">
        <title>The growth and conidiation of Purpureocillium lavendulum are regulated by nitrogen source and histone H3K14 acetylation.</title>
        <authorList>
            <person name="Tang P."/>
            <person name="Han J."/>
            <person name="Zhang C."/>
            <person name="Tang P."/>
            <person name="Qi F."/>
            <person name="Zhang K."/>
            <person name="Liang L."/>
        </authorList>
    </citation>
    <scope>NUCLEOTIDE SEQUENCE</scope>
    <source>
        <strain evidence="1">YMF1.00683</strain>
    </source>
</reference>
<gene>
    <name evidence="1" type="ORF">O9K51_02414</name>
</gene>
<comment type="caution">
    <text evidence="1">The sequence shown here is derived from an EMBL/GenBank/DDBJ whole genome shotgun (WGS) entry which is preliminary data.</text>
</comment>
<organism evidence="1 2">
    <name type="scientific">Purpureocillium lavendulum</name>
    <dbReference type="NCBI Taxonomy" id="1247861"/>
    <lineage>
        <taxon>Eukaryota</taxon>
        <taxon>Fungi</taxon>
        <taxon>Dikarya</taxon>
        <taxon>Ascomycota</taxon>
        <taxon>Pezizomycotina</taxon>
        <taxon>Sordariomycetes</taxon>
        <taxon>Hypocreomycetidae</taxon>
        <taxon>Hypocreales</taxon>
        <taxon>Ophiocordycipitaceae</taxon>
        <taxon>Purpureocillium</taxon>
    </lineage>
</organism>
<evidence type="ECO:0000313" key="1">
    <source>
        <dbReference type="EMBL" id="KAJ6444020.1"/>
    </source>
</evidence>
<sequence>MNWRWFKESQLLDAISPATFDPQPQSPLFGKLCGELRNQIFALVLAEYEDWGRQYFVGKRFDPDLYCAYARPGWYAPWSVDWTLLLTCRRAYHETCCLPRRQAVHRWALHVPDDMPRGADWGGNVPKNIGCTGSQILTSNGRHNMDNITELRIQTDPESLNELICHVRKWEKFAGPDAFPNLQCLTLILVWHCQFLRRGELRLEEISDMVWPEVRKRLTFELEIKNDDERDRGRLEALVGELRAGALKLTTINGTPLVPAAEWRSYKWLLAASDDVLDTELAENVGLVEYETEMLVHVCDYVPGRPPALWKDIRDEVVYDGREPGNDILSDWLRSARRDKNMGKKRRRLSL</sequence>
<dbReference type="Proteomes" id="UP001163105">
    <property type="component" value="Unassembled WGS sequence"/>
</dbReference>
<evidence type="ECO:0000313" key="2">
    <source>
        <dbReference type="Proteomes" id="UP001163105"/>
    </source>
</evidence>
<dbReference type="AlphaFoldDB" id="A0AB34FY53"/>
<keyword evidence="2" id="KW-1185">Reference proteome</keyword>
<accession>A0AB34FY53</accession>
<proteinExistence type="predicted"/>
<dbReference type="EMBL" id="JAQHRD010000002">
    <property type="protein sequence ID" value="KAJ6444020.1"/>
    <property type="molecule type" value="Genomic_DNA"/>
</dbReference>